<evidence type="ECO:0000313" key="5">
    <source>
        <dbReference type="Proteomes" id="UP001228044"/>
    </source>
</evidence>
<proteinExistence type="predicted"/>
<accession>A0ABT8DQC3</accession>
<sequence length="290" mass="29148">MSPIRLPAKLPTRCPYCAHVSPVDSKFCNECGAALHLQPCPHCGAVNDLTLTEVCGRCGGDLQQAGATAEAAANDPPALDLPGIAAAAAAAESAPPDELDSAFLHAQSDSLRPPAPRALPLLVMLSSAAVVLLAAAAGYYFYEGRTPAPSAKATAVIDSVVRDALSTQPPAEPPGRSTASSTPGASPTPPVAPERSEAAEPSPPPTQTAAASEALPGIAPGPAPRRSERPPRMTIAPANDANLPPIALPPTRAGPSGNSAIEPPPPRIGACTEAVAALGLCNPNAPSNQR</sequence>
<keyword evidence="2" id="KW-1133">Transmembrane helix</keyword>
<dbReference type="InterPro" id="IPR025874">
    <property type="entry name" value="DZR"/>
</dbReference>
<gene>
    <name evidence="4" type="ORF">QWJ38_03015</name>
</gene>
<feature type="transmembrane region" description="Helical" evidence="2">
    <location>
        <begin position="118"/>
        <end position="142"/>
    </location>
</feature>
<evidence type="ECO:0000259" key="3">
    <source>
        <dbReference type="Pfam" id="PF12773"/>
    </source>
</evidence>
<feature type="region of interest" description="Disordered" evidence="1">
    <location>
        <begin position="166"/>
        <end position="267"/>
    </location>
</feature>
<protein>
    <submittedName>
        <fullName evidence="4">Zinc ribbon domain-containing protein</fullName>
    </submittedName>
</protein>
<dbReference type="Proteomes" id="UP001228044">
    <property type="component" value="Unassembled WGS sequence"/>
</dbReference>
<organism evidence="4 5">
    <name type="scientific">Roseateles violae</name>
    <dbReference type="NCBI Taxonomy" id="3058042"/>
    <lineage>
        <taxon>Bacteria</taxon>
        <taxon>Pseudomonadati</taxon>
        <taxon>Pseudomonadota</taxon>
        <taxon>Betaproteobacteria</taxon>
        <taxon>Burkholderiales</taxon>
        <taxon>Sphaerotilaceae</taxon>
        <taxon>Roseateles</taxon>
    </lineage>
</organism>
<keyword evidence="5" id="KW-1185">Reference proteome</keyword>
<feature type="domain" description="DZANK-type" evidence="3">
    <location>
        <begin position="14"/>
        <end position="59"/>
    </location>
</feature>
<keyword evidence="2" id="KW-0812">Transmembrane</keyword>
<dbReference type="Pfam" id="PF12773">
    <property type="entry name" value="DZR"/>
    <property type="match status" value="1"/>
</dbReference>
<comment type="caution">
    <text evidence="4">The sequence shown here is derived from an EMBL/GenBank/DDBJ whole genome shotgun (WGS) entry which is preliminary data.</text>
</comment>
<evidence type="ECO:0000256" key="1">
    <source>
        <dbReference type="SAM" id="MobiDB-lite"/>
    </source>
</evidence>
<dbReference type="RefSeq" id="WP_290357552.1">
    <property type="nucleotide sequence ID" value="NZ_JAUHHC010000001.1"/>
</dbReference>
<name>A0ABT8DQC3_9BURK</name>
<evidence type="ECO:0000256" key="2">
    <source>
        <dbReference type="SAM" id="Phobius"/>
    </source>
</evidence>
<dbReference type="EMBL" id="JAUHHC010000001">
    <property type="protein sequence ID" value="MDN3919245.1"/>
    <property type="molecule type" value="Genomic_DNA"/>
</dbReference>
<evidence type="ECO:0000313" key="4">
    <source>
        <dbReference type="EMBL" id="MDN3919245.1"/>
    </source>
</evidence>
<keyword evidence="2" id="KW-0472">Membrane</keyword>
<reference evidence="4 5" key="1">
    <citation type="submission" date="2023-06" db="EMBL/GenBank/DDBJ databases">
        <title>Pelomonas sp. PFR6 16S ribosomal RNA gene Genome sequencing and assembly.</title>
        <authorList>
            <person name="Woo H."/>
        </authorList>
    </citation>
    <scope>NUCLEOTIDE SEQUENCE [LARGE SCALE GENOMIC DNA]</scope>
    <source>
        <strain evidence="4 5">PFR6</strain>
    </source>
</reference>